<evidence type="ECO:0000256" key="1">
    <source>
        <dbReference type="ARBA" id="ARBA00022448"/>
    </source>
</evidence>
<evidence type="ECO:0000313" key="5">
    <source>
        <dbReference type="EMBL" id="VEI12353.1"/>
    </source>
</evidence>
<dbReference type="InterPro" id="IPR003593">
    <property type="entry name" value="AAA+_ATPase"/>
</dbReference>
<gene>
    <name evidence="5" type="ORF">NCTC13354_00027</name>
</gene>
<dbReference type="PROSITE" id="PS50893">
    <property type="entry name" value="ABC_TRANSPORTER_2"/>
    <property type="match status" value="1"/>
</dbReference>
<dbReference type="PANTHER" id="PTHR43158:SF2">
    <property type="entry name" value="SKFA PEPTIDE EXPORT ATP-BINDING PROTEIN SKFE"/>
    <property type="match status" value="1"/>
</dbReference>
<organism evidence="5 6">
    <name type="scientific">Trueperella bialowiezensis</name>
    <dbReference type="NCBI Taxonomy" id="312285"/>
    <lineage>
        <taxon>Bacteria</taxon>
        <taxon>Bacillati</taxon>
        <taxon>Actinomycetota</taxon>
        <taxon>Actinomycetes</taxon>
        <taxon>Actinomycetales</taxon>
        <taxon>Actinomycetaceae</taxon>
        <taxon>Trueperella</taxon>
    </lineage>
</organism>
<sequence length="261" mass="28566">MGDVLDVSNVSVRRGGRNIVDRVSWSVNEGERWVVLGQNGAGKTTLMRLVSGRLHPTYGTVSIVGQKLGKVDVSEIHPLVGLSSSALDQRISEREKVIDVVRTGAYGVINTWREEYEEIDNERARELLSILGVAHLQDRRWGTLSTGERKRVGIARALMPDPEVLVLDEPASGLDLGGREVLLGSLTDLARAKYAPVMVLVTHRVEDIPEGFTHGLLLKDGQVAARGTLDEVMTSETLSQVFDVPINVTYDSGRYTARAAK</sequence>
<dbReference type="InterPro" id="IPR027417">
    <property type="entry name" value="P-loop_NTPase"/>
</dbReference>
<name>A0A3S4WEY0_9ACTO</name>
<evidence type="ECO:0000256" key="3">
    <source>
        <dbReference type="ARBA" id="ARBA00022840"/>
    </source>
</evidence>
<evidence type="ECO:0000259" key="4">
    <source>
        <dbReference type="PROSITE" id="PS50893"/>
    </source>
</evidence>
<keyword evidence="1" id="KW-0813">Transport</keyword>
<dbReference type="Gene3D" id="3.40.50.300">
    <property type="entry name" value="P-loop containing nucleotide triphosphate hydrolases"/>
    <property type="match status" value="1"/>
</dbReference>
<dbReference type="GO" id="GO:0016020">
    <property type="term" value="C:membrane"/>
    <property type="evidence" value="ECO:0007669"/>
    <property type="project" value="InterPro"/>
</dbReference>
<dbReference type="KEGG" id="tbw:NCTC13354_00027"/>
<dbReference type="Proteomes" id="UP000269542">
    <property type="component" value="Chromosome"/>
</dbReference>
<dbReference type="SMART" id="SM00382">
    <property type="entry name" value="AAA"/>
    <property type="match status" value="1"/>
</dbReference>
<protein>
    <submittedName>
        <fullName evidence="5">Uncharacterized ABC transporter ATP-binding protein HI_1470</fullName>
    </submittedName>
</protein>
<dbReference type="PANTHER" id="PTHR43158">
    <property type="entry name" value="SKFA PEPTIDE EXPORT ATP-BINDING PROTEIN SKFE"/>
    <property type="match status" value="1"/>
</dbReference>
<evidence type="ECO:0000313" key="6">
    <source>
        <dbReference type="Proteomes" id="UP000269542"/>
    </source>
</evidence>
<dbReference type="InterPro" id="IPR015856">
    <property type="entry name" value="ABC_transpr_CbiO/EcfA_su"/>
</dbReference>
<dbReference type="GO" id="GO:0016887">
    <property type="term" value="F:ATP hydrolysis activity"/>
    <property type="evidence" value="ECO:0007669"/>
    <property type="project" value="InterPro"/>
</dbReference>
<dbReference type="EMBL" id="LR134476">
    <property type="protein sequence ID" value="VEI12353.1"/>
    <property type="molecule type" value="Genomic_DNA"/>
</dbReference>
<accession>A0A3S4WEY0</accession>
<feature type="domain" description="ABC transporter" evidence="4">
    <location>
        <begin position="5"/>
        <end position="245"/>
    </location>
</feature>
<keyword evidence="2" id="KW-0547">Nucleotide-binding</keyword>
<dbReference type="RefSeq" id="WP_126415568.1">
    <property type="nucleotide sequence ID" value="NZ_LR134476.1"/>
</dbReference>
<dbReference type="InterPro" id="IPR003439">
    <property type="entry name" value="ABC_transporter-like_ATP-bd"/>
</dbReference>
<keyword evidence="6" id="KW-1185">Reference proteome</keyword>
<dbReference type="GO" id="GO:0022857">
    <property type="term" value="F:transmembrane transporter activity"/>
    <property type="evidence" value="ECO:0007669"/>
    <property type="project" value="UniProtKB-ARBA"/>
</dbReference>
<dbReference type="Pfam" id="PF00005">
    <property type="entry name" value="ABC_tran"/>
    <property type="match status" value="1"/>
</dbReference>
<dbReference type="GO" id="GO:0005524">
    <property type="term" value="F:ATP binding"/>
    <property type="evidence" value="ECO:0007669"/>
    <property type="project" value="UniProtKB-KW"/>
</dbReference>
<reference evidence="5 6" key="1">
    <citation type="submission" date="2018-12" db="EMBL/GenBank/DDBJ databases">
        <authorList>
            <consortium name="Pathogen Informatics"/>
        </authorList>
    </citation>
    <scope>NUCLEOTIDE SEQUENCE [LARGE SCALE GENOMIC DNA]</scope>
    <source>
        <strain evidence="5 6">NCTC13354</strain>
    </source>
</reference>
<proteinExistence type="predicted"/>
<evidence type="ECO:0000256" key="2">
    <source>
        <dbReference type="ARBA" id="ARBA00022741"/>
    </source>
</evidence>
<dbReference type="OrthoDB" id="9789994at2"/>
<keyword evidence="3 5" id="KW-0067">ATP-binding</keyword>
<dbReference type="CDD" id="cd03225">
    <property type="entry name" value="ABC_cobalt_CbiO_domain1"/>
    <property type="match status" value="1"/>
</dbReference>
<dbReference type="SUPFAM" id="SSF52540">
    <property type="entry name" value="P-loop containing nucleoside triphosphate hydrolases"/>
    <property type="match status" value="1"/>
</dbReference>
<dbReference type="AlphaFoldDB" id="A0A3S4WEY0"/>